<comment type="cofactor">
    <cofactor evidence="1">
        <name>FAD</name>
        <dbReference type="ChEBI" id="CHEBI:57692"/>
    </cofactor>
</comment>
<feature type="binding site" evidence="4">
    <location>
        <position position="423"/>
    </location>
    <ligand>
        <name>FAD</name>
        <dbReference type="ChEBI" id="CHEBI:57692"/>
    </ligand>
</feature>
<dbReference type="Pfam" id="PF01593">
    <property type="entry name" value="Amino_oxidase"/>
    <property type="match status" value="1"/>
</dbReference>
<evidence type="ECO:0000313" key="8">
    <source>
        <dbReference type="Proteomes" id="UP000501240"/>
    </source>
</evidence>
<feature type="binding site" evidence="4">
    <location>
        <position position="756"/>
    </location>
    <ligand>
        <name>substrate</name>
    </ligand>
</feature>
<name>A0A7D3W205_ACTVE</name>
<reference evidence="7 8" key="1">
    <citation type="submission" date="2020-05" db="EMBL/GenBank/DDBJ databases">
        <title>Actinomadura verrucosospora NRRL-B18236 (PFL_A860) Genome sequencing and assembly.</title>
        <authorList>
            <person name="Samborskyy M."/>
        </authorList>
    </citation>
    <scope>NUCLEOTIDE SEQUENCE [LARGE SCALE GENOMIC DNA]</scope>
    <source>
        <strain evidence="7 8">NRRL:B18236</strain>
    </source>
</reference>
<dbReference type="InterPro" id="IPR001613">
    <property type="entry name" value="Flavin_amine_oxidase"/>
</dbReference>
<dbReference type="PANTHER" id="PTHR43563">
    <property type="entry name" value="AMINE OXIDASE"/>
    <property type="match status" value="1"/>
</dbReference>
<evidence type="ECO:0000256" key="1">
    <source>
        <dbReference type="ARBA" id="ARBA00001974"/>
    </source>
</evidence>
<accession>A0A7D3W205</accession>
<dbReference type="InterPro" id="IPR036188">
    <property type="entry name" value="FAD/NAD-bd_sf"/>
</dbReference>
<feature type="binding site" evidence="4">
    <location>
        <position position="839"/>
    </location>
    <ligand>
        <name>FAD</name>
        <dbReference type="ChEBI" id="CHEBI:57692"/>
    </ligand>
</feature>
<dbReference type="PRINTS" id="PR00757">
    <property type="entry name" value="AMINEOXDASEF"/>
</dbReference>
<dbReference type="SUPFAM" id="SSF54373">
    <property type="entry name" value="FAD-linked reductases, C-terminal domain"/>
    <property type="match status" value="1"/>
</dbReference>
<dbReference type="GO" id="GO:0016491">
    <property type="term" value="F:oxidoreductase activity"/>
    <property type="evidence" value="ECO:0007669"/>
    <property type="project" value="UniProtKB-KW"/>
</dbReference>
<feature type="region of interest" description="Disordered" evidence="5">
    <location>
        <begin position="267"/>
        <end position="291"/>
    </location>
</feature>
<protein>
    <recommendedName>
        <fullName evidence="6">Amine oxidase domain-containing protein</fullName>
    </recommendedName>
</protein>
<dbReference type="InterPro" id="IPR050703">
    <property type="entry name" value="Flavin_MAO"/>
</dbReference>
<organism evidence="7 8">
    <name type="scientific">Actinomadura verrucosospora</name>
    <dbReference type="NCBI Taxonomy" id="46165"/>
    <lineage>
        <taxon>Bacteria</taxon>
        <taxon>Bacillati</taxon>
        <taxon>Actinomycetota</taxon>
        <taxon>Actinomycetes</taxon>
        <taxon>Streptosporangiales</taxon>
        <taxon>Thermomonosporaceae</taxon>
        <taxon>Actinomadura</taxon>
    </lineage>
</organism>
<evidence type="ECO:0000256" key="4">
    <source>
        <dbReference type="PIRSR" id="PIRSR601613-1"/>
    </source>
</evidence>
<evidence type="ECO:0000256" key="2">
    <source>
        <dbReference type="ARBA" id="ARBA00005995"/>
    </source>
</evidence>
<dbReference type="InterPro" id="IPR002937">
    <property type="entry name" value="Amino_oxidase"/>
</dbReference>
<feature type="binding site" evidence="4">
    <location>
        <position position="651"/>
    </location>
    <ligand>
        <name>FAD</name>
        <dbReference type="ChEBI" id="CHEBI:57692"/>
    </ligand>
</feature>
<dbReference type="Proteomes" id="UP000501240">
    <property type="component" value="Chromosome"/>
</dbReference>
<dbReference type="SUPFAM" id="SSF51905">
    <property type="entry name" value="FAD/NAD(P)-binding domain"/>
    <property type="match status" value="1"/>
</dbReference>
<feature type="region of interest" description="Disordered" evidence="5">
    <location>
        <begin position="303"/>
        <end position="342"/>
    </location>
</feature>
<dbReference type="Gene3D" id="3.50.50.60">
    <property type="entry name" value="FAD/NAD(P)-binding domain"/>
    <property type="match status" value="1"/>
</dbReference>
<keyword evidence="8" id="KW-1185">Reference proteome</keyword>
<evidence type="ECO:0000256" key="5">
    <source>
        <dbReference type="SAM" id="MobiDB-lite"/>
    </source>
</evidence>
<keyword evidence="3" id="KW-0560">Oxidoreductase</keyword>
<dbReference type="EMBL" id="CP053892">
    <property type="protein sequence ID" value="QKG26634.1"/>
    <property type="molecule type" value="Genomic_DNA"/>
</dbReference>
<dbReference type="AlphaFoldDB" id="A0A7D3W205"/>
<proteinExistence type="inferred from homology"/>
<evidence type="ECO:0000313" key="7">
    <source>
        <dbReference type="EMBL" id="QKG26634.1"/>
    </source>
</evidence>
<feature type="domain" description="Amine oxidase" evidence="6">
    <location>
        <begin position="422"/>
        <end position="862"/>
    </location>
</feature>
<comment type="similarity">
    <text evidence="2">Belongs to the flavin monoamine oxidase family.</text>
</comment>
<evidence type="ECO:0000256" key="3">
    <source>
        <dbReference type="ARBA" id="ARBA00023002"/>
    </source>
</evidence>
<gene>
    <name evidence="7" type="ORF">ACTIVE_8287</name>
</gene>
<dbReference type="PANTHER" id="PTHR43563:SF14">
    <property type="entry name" value="AMINE OXIDASE"/>
    <property type="match status" value="1"/>
</dbReference>
<sequence length="866" mass="88322">MDLQADAVPEAVGERLAVARVRDEVAGGGVDVLGPGAGAGGGDRGELGAQHQVVEVALPAGGLADGDGAGHVGVVAAVPGAEVERDEVAALQLAAAGVVVRDGAVRPGRDDRLERDALGAEVDHGPFEGDRDGPLGDAGADLRQDGLERAAGDRARLPQQPDLRLVLDPAQLLDGVAERAQRNGGGLAERGVPLDGEAVRLEAEGAVAVGGRAGGEGLGGAPLDQGLQVGADLGGHARVPAVGGEHGGALGGDEQRGVGAVEAGEVADVDEPGHEDRVGAAPGDEPGQPAAPGAVRLLHLRLPHGQDSRAPPGGAPRGVSTRSRNMRNPRLPGGGWPSVPPRVIVPSRPVPPHRTSLEGFPLTRVSRRRLLGTGALTAAGAVVSAAAAPAAAAKTAARPAAAPAAPAAQSASADVVIVGAGLSGLAAARDLVAAGRSVLVLEARERPGGRVYGMPLGDGTTSEGGAEFIGPTQDRIAALAADMGVATYPTYNSGKNVYYRNGKRSEYATDGVLGAVPPDWGVVDLEVALLKLGSMAKDVPVGQPWKAAKAEEWDAQTFYTWSRSNSLSSGARFLMDEFISSTMSVRSQDVSLLYVLNYIASAGNEGNPGSVDRLIDTKGGGQESRFVGGSQEVPVRLAAKLGDIVRYNTAVRSITTDGGGVTVAADGLTVTAKRAVVAMSPAIAGKIDFSPALPASRAQLMQRYPMGSICKFVAVYDTPFWRADGLTGQAVSDSGAIDATFDNSPPDGSRGIMMGFMNQANIRRLDGASADEVRAAGLASFATFYGDKAKSPVRTAFQRWDNEIWSGGGPVGIAPPGVLTGFGEALRAPCGPIHWAGTETSDYWTGYMDGAVRSGERVAKEVHASL</sequence>
<feature type="region of interest" description="Disordered" evidence="5">
    <location>
        <begin position="109"/>
        <end position="141"/>
    </location>
</feature>
<feature type="binding site" evidence="4">
    <location>
        <begin position="442"/>
        <end position="443"/>
    </location>
    <ligand>
        <name>FAD</name>
        <dbReference type="ChEBI" id="CHEBI:57692"/>
    </ligand>
</feature>
<evidence type="ECO:0000259" key="6">
    <source>
        <dbReference type="Pfam" id="PF01593"/>
    </source>
</evidence>